<dbReference type="Pfam" id="PF01053">
    <property type="entry name" value="Cys_Met_Meta_PP"/>
    <property type="match status" value="1"/>
</dbReference>
<comment type="caution">
    <text evidence="4">The sequence shown here is derived from an EMBL/GenBank/DDBJ whole genome shotgun (WGS) entry which is preliminary data.</text>
</comment>
<evidence type="ECO:0000313" key="4">
    <source>
        <dbReference type="EMBL" id="MDV6373959.1"/>
    </source>
</evidence>
<gene>
    <name evidence="4" type="ORF">ORD21_05025</name>
</gene>
<dbReference type="EMBL" id="JAPMIV010000006">
    <property type="protein sequence ID" value="MDV6373959.1"/>
    <property type="molecule type" value="Genomic_DNA"/>
</dbReference>
<comment type="cofactor">
    <cofactor evidence="1 3">
        <name>pyridoxal 5'-phosphate</name>
        <dbReference type="ChEBI" id="CHEBI:597326"/>
    </cofactor>
</comment>
<accession>A0ABU4DNE2</accession>
<evidence type="ECO:0000256" key="1">
    <source>
        <dbReference type="ARBA" id="ARBA00001933"/>
    </source>
</evidence>
<dbReference type="GO" id="GO:0008483">
    <property type="term" value="F:transaminase activity"/>
    <property type="evidence" value="ECO:0007669"/>
    <property type="project" value="UniProtKB-KW"/>
</dbReference>
<name>A0ABU4DNE2_9DEIO</name>
<dbReference type="Gene3D" id="3.40.640.10">
    <property type="entry name" value="Type I PLP-dependent aspartate aminotransferase-like (Major domain)"/>
    <property type="match status" value="1"/>
</dbReference>
<organism evidence="4 5">
    <name type="scientific">Deinococcus arenicola</name>
    <dbReference type="NCBI Taxonomy" id="2994950"/>
    <lineage>
        <taxon>Bacteria</taxon>
        <taxon>Thermotogati</taxon>
        <taxon>Deinococcota</taxon>
        <taxon>Deinococci</taxon>
        <taxon>Deinococcales</taxon>
        <taxon>Deinococcaceae</taxon>
        <taxon>Deinococcus</taxon>
    </lineage>
</organism>
<comment type="similarity">
    <text evidence="3">Belongs to the trans-sulfuration enzymes family.</text>
</comment>
<keyword evidence="2 3" id="KW-0663">Pyridoxal phosphate</keyword>
<evidence type="ECO:0000256" key="2">
    <source>
        <dbReference type="ARBA" id="ARBA00022898"/>
    </source>
</evidence>
<keyword evidence="4" id="KW-0808">Transferase</keyword>
<dbReference type="InterPro" id="IPR015421">
    <property type="entry name" value="PyrdxlP-dep_Trfase_major"/>
</dbReference>
<protein>
    <submittedName>
        <fullName evidence="4">Aminotransferase class I/II-fold pyridoxal phosphate-dependent enzyme</fullName>
    </submittedName>
</protein>
<keyword evidence="5" id="KW-1185">Reference proteome</keyword>
<sequence>MPSHDYDLTTLAARAGEEARPNSSLPLVEPIYQSTVYAFPDLDALDGAMSGAEPAAFYYRNGTPNAASLERALAVLEGTEAALVAASGMAAISAALLGVLKTGDHIITDARVYGVTYALLAEEFPRLGIEVSFVDACDLNEVEAAFRPNTRVVHVESLTNPILTVPDVPALAKLAHERGALLSVDNTFASPAVFRPALHGADLVTHSVSKYLSGHSNAFGGVLCASSELVAVARTRLLRLGGAMSAFDAWMTMQGLKTLGLRMRAHSGNAQAVADVLVNHPRVKAVYHPGLSDHPQFHLAMDLYPNGFGGMLAADIEDAPAFVKALAGRIPLAPSLADVITTLSWPWGTSHRALPEAERRRLGITPGLLRISVGIEDIGDLLGDFEGALE</sequence>
<dbReference type="PIRSF" id="PIRSF001434">
    <property type="entry name" value="CGS"/>
    <property type="match status" value="1"/>
</dbReference>
<dbReference type="PANTHER" id="PTHR11808">
    <property type="entry name" value="TRANS-SULFURATION ENZYME FAMILY MEMBER"/>
    <property type="match status" value="1"/>
</dbReference>
<dbReference type="PANTHER" id="PTHR11808:SF80">
    <property type="entry name" value="CYSTATHIONINE GAMMA-LYASE"/>
    <property type="match status" value="1"/>
</dbReference>
<dbReference type="CDD" id="cd00614">
    <property type="entry name" value="CGS_like"/>
    <property type="match status" value="1"/>
</dbReference>
<dbReference type="Gene3D" id="3.90.1150.10">
    <property type="entry name" value="Aspartate Aminotransferase, domain 1"/>
    <property type="match status" value="1"/>
</dbReference>
<reference evidence="4 5" key="1">
    <citation type="submission" date="2022-11" db="EMBL/GenBank/DDBJ databases">
        <title>Deinococcus ZS9-10, Low Temperature and Draught-tolerating, UV-resistant Bacteria from Continental Antarctica.</title>
        <authorList>
            <person name="Cheng L."/>
        </authorList>
    </citation>
    <scope>NUCLEOTIDE SEQUENCE [LARGE SCALE GENOMIC DNA]</scope>
    <source>
        <strain evidence="4 5">ZS9-10</strain>
    </source>
</reference>
<dbReference type="InterPro" id="IPR000277">
    <property type="entry name" value="Cys/Met-Metab_PyrdxlP-dep_enz"/>
</dbReference>
<dbReference type="InterPro" id="IPR015424">
    <property type="entry name" value="PyrdxlP-dep_Trfase"/>
</dbReference>
<proteinExistence type="inferred from homology"/>
<evidence type="ECO:0000256" key="3">
    <source>
        <dbReference type="RuleBase" id="RU362118"/>
    </source>
</evidence>
<evidence type="ECO:0000313" key="5">
    <source>
        <dbReference type="Proteomes" id="UP001276150"/>
    </source>
</evidence>
<keyword evidence="4" id="KW-0032">Aminotransferase</keyword>
<dbReference type="InterPro" id="IPR015422">
    <property type="entry name" value="PyrdxlP-dep_Trfase_small"/>
</dbReference>
<dbReference type="Proteomes" id="UP001276150">
    <property type="component" value="Unassembled WGS sequence"/>
</dbReference>
<dbReference type="RefSeq" id="WP_317639278.1">
    <property type="nucleotide sequence ID" value="NZ_JAPMIV010000006.1"/>
</dbReference>
<dbReference type="SUPFAM" id="SSF53383">
    <property type="entry name" value="PLP-dependent transferases"/>
    <property type="match status" value="1"/>
</dbReference>